<accession>A0A1A9BI16</accession>
<dbReference type="SMART" id="SM00880">
    <property type="entry name" value="CHAD"/>
    <property type="match status" value="1"/>
</dbReference>
<dbReference type="CDD" id="cd07374">
    <property type="entry name" value="CYTH-like_Pase"/>
    <property type="match status" value="1"/>
</dbReference>
<dbReference type="InterPro" id="IPR007899">
    <property type="entry name" value="CHAD_dom"/>
</dbReference>
<dbReference type="SUPFAM" id="SSF55154">
    <property type="entry name" value="CYTH-like phosphatases"/>
    <property type="match status" value="1"/>
</dbReference>
<gene>
    <name evidence="2" type="ORF">GA0070622_5826</name>
</gene>
<evidence type="ECO:0000313" key="2">
    <source>
        <dbReference type="EMBL" id="SBT68716.1"/>
    </source>
</evidence>
<reference evidence="3" key="1">
    <citation type="submission" date="2016-06" db="EMBL/GenBank/DDBJ databases">
        <authorList>
            <person name="Varghese N."/>
            <person name="Submissions Spin"/>
        </authorList>
    </citation>
    <scope>NUCLEOTIDE SEQUENCE [LARGE SCALE GENOMIC DNA]</scope>
    <source>
        <strain evidence="3">DSM 45794</strain>
    </source>
</reference>
<proteinExistence type="predicted"/>
<keyword evidence="3" id="KW-1185">Reference proteome</keyword>
<dbReference type="Proteomes" id="UP000199558">
    <property type="component" value="Unassembled WGS sequence"/>
</dbReference>
<dbReference type="Gene3D" id="2.40.320.10">
    <property type="entry name" value="Hypothetical Protein Pfu-838710-001"/>
    <property type="match status" value="1"/>
</dbReference>
<evidence type="ECO:0000313" key="3">
    <source>
        <dbReference type="Proteomes" id="UP000199558"/>
    </source>
</evidence>
<dbReference type="PROSITE" id="PS51708">
    <property type="entry name" value="CHAD"/>
    <property type="match status" value="1"/>
</dbReference>
<protein>
    <submittedName>
        <fullName evidence="2">CHAD domain-containing protein</fullName>
    </submittedName>
</protein>
<dbReference type="Pfam" id="PF01928">
    <property type="entry name" value="CYTH"/>
    <property type="match status" value="1"/>
</dbReference>
<dbReference type="Pfam" id="PF05235">
    <property type="entry name" value="CHAD"/>
    <property type="match status" value="1"/>
</dbReference>
<dbReference type="SMART" id="SM01118">
    <property type="entry name" value="CYTH"/>
    <property type="match status" value="1"/>
</dbReference>
<dbReference type="STRING" id="946078.GA0070622_5826"/>
<dbReference type="PANTHER" id="PTHR39339">
    <property type="entry name" value="SLR1444 PROTEIN"/>
    <property type="match status" value="1"/>
</dbReference>
<dbReference type="InterPro" id="IPR033469">
    <property type="entry name" value="CYTH-like_dom_sf"/>
</dbReference>
<dbReference type="InterPro" id="IPR023577">
    <property type="entry name" value="CYTH_domain"/>
</dbReference>
<dbReference type="AlphaFoldDB" id="A0A1A9BI16"/>
<dbReference type="EMBL" id="FLRH01000004">
    <property type="protein sequence ID" value="SBT68716.1"/>
    <property type="molecule type" value="Genomic_DNA"/>
</dbReference>
<dbReference type="InterPro" id="IPR038186">
    <property type="entry name" value="CHAD_dom_sf"/>
</dbReference>
<feature type="domain" description="CHAD" evidence="1">
    <location>
        <begin position="206"/>
        <end position="485"/>
    </location>
</feature>
<dbReference type="PANTHER" id="PTHR39339:SF1">
    <property type="entry name" value="CHAD DOMAIN-CONTAINING PROTEIN"/>
    <property type="match status" value="1"/>
</dbReference>
<dbReference type="OrthoDB" id="9777271at2"/>
<evidence type="ECO:0000259" key="1">
    <source>
        <dbReference type="PROSITE" id="PS51708"/>
    </source>
</evidence>
<name>A0A1A9BI16_9ACTN</name>
<sequence length="494" mass="54576">MATVVERERKYSGDEGFRLPDLTGCGGVVTMSDATVSDLDAVYWDTDDLRLLRSGHALRRRTGGHDAGWHLKVGAVGGARVEHQFPAGESDAGPPAELVALIRGASRGRPVAPAARVVNHRRERRLRDADGRVLAEVAEDDVRSEDLVDGTTQTWHEIEVELVDGDDGLLDAVAERLRAAGAREVPVSKSHRAVAARLARFDDRAPEGAAGPVLGYAREQRDALVGNHAAAYQGDEDAVHDMRVAVRRLRATLRTFRGLWDRRESEAVRAELRWLGGELGRVRDVQVMAARLDTAVHELPDELVLGPVAARVGERFAADLARSTTALRTALDSDRYPELLARLDQLVEAPAAEVDRRWVDRRIRRALRRADDRLDAASAVAGPAGDLALHEARKKYKAARYAVEVREPAVGRPAARLVKRLKALQDLLGTHQDSVVTREVLRRQALQAYAEGENTFTYGLLHARQAEAAGHDRPAVIRARDRARRRKVRRWLRG</sequence>
<organism evidence="2 3">
    <name type="scientific">Micromonospora sediminicola</name>
    <dbReference type="NCBI Taxonomy" id="946078"/>
    <lineage>
        <taxon>Bacteria</taxon>
        <taxon>Bacillati</taxon>
        <taxon>Actinomycetota</taxon>
        <taxon>Actinomycetes</taxon>
        <taxon>Micromonosporales</taxon>
        <taxon>Micromonosporaceae</taxon>
        <taxon>Micromonospora</taxon>
    </lineage>
</organism>
<dbReference type="RefSeq" id="WP_091581933.1">
    <property type="nucleotide sequence ID" value="NZ_FLRH01000004.1"/>
</dbReference>
<dbReference type="Gene3D" id="1.40.20.10">
    <property type="entry name" value="CHAD domain"/>
    <property type="match status" value="1"/>
</dbReference>